<dbReference type="SMART" id="SM00893">
    <property type="entry name" value="ETF"/>
    <property type="match status" value="1"/>
</dbReference>
<dbReference type="InterPro" id="IPR014729">
    <property type="entry name" value="Rossmann-like_a/b/a_fold"/>
</dbReference>
<dbReference type="InterPro" id="IPR014730">
    <property type="entry name" value="ETF_a/b_N"/>
</dbReference>
<dbReference type="PANTHER" id="PTHR21294:SF8">
    <property type="entry name" value="ELECTRON TRANSFER FLAVOPROTEIN SUBUNIT BETA"/>
    <property type="match status" value="1"/>
</dbReference>
<dbReference type="EMBL" id="JACNLL010000053">
    <property type="protein sequence ID" value="MBC8199454.1"/>
    <property type="molecule type" value="Genomic_DNA"/>
</dbReference>
<reference evidence="6 7" key="1">
    <citation type="submission" date="2020-08" db="EMBL/GenBank/DDBJ databases">
        <title>Bridging the membrane lipid divide: bacteria of the FCB group superphylum have the potential to synthesize archaeal ether lipids.</title>
        <authorList>
            <person name="Villanueva L."/>
            <person name="Von Meijenfeldt F.A.B."/>
            <person name="Westbye A.B."/>
            <person name="Yadav S."/>
            <person name="Hopmans E.C."/>
            <person name="Dutilh B.E."/>
            <person name="Sinninghe Damste J.S."/>
        </authorList>
    </citation>
    <scope>NUCLEOTIDE SEQUENCE [LARGE SCALE GENOMIC DNA]</scope>
    <source>
        <strain evidence="6">NIOZ-UU82</strain>
    </source>
</reference>
<comment type="caution">
    <text evidence="6">The sequence shown here is derived from an EMBL/GenBank/DDBJ whole genome shotgun (WGS) entry which is preliminary data.</text>
</comment>
<evidence type="ECO:0000313" key="6">
    <source>
        <dbReference type="EMBL" id="MBC8199454.1"/>
    </source>
</evidence>
<proteinExistence type="inferred from homology"/>
<evidence type="ECO:0000256" key="2">
    <source>
        <dbReference type="ARBA" id="ARBA00016797"/>
    </source>
</evidence>
<dbReference type="CDD" id="cd01714">
    <property type="entry name" value="ETF_beta"/>
    <property type="match status" value="1"/>
</dbReference>
<dbReference type="InterPro" id="IPR033948">
    <property type="entry name" value="ETF_beta_N"/>
</dbReference>
<keyword evidence="3" id="KW-0813">Transport</keyword>
<sequence>MNIIVLLKQVPSTESFIEIADDGVSIKTDDIKMVINPYDEFAVEEAIRLKEANGGSVTILSVGREKTIESIRTALAMGADSGVLIQDSAAEGCDSLGIARILAAALKDIPFDLIIAGQRAVDDDNFQVAVAVAEYLKIPDVSMVIKAEITNGKIRCSRTVEGGIVMLEAPLPALFTTQRGLNEPRYASLPGIMKAKKKPLDIKTLADIGLDAEKAGKPMTRITAMKYPPEREGGTIIEGESAQAKAAALVKILHEESKVI</sequence>
<accession>A0A8J6T806</accession>
<dbReference type="Proteomes" id="UP000603545">
    <property type="component" value="Unassembled WGS sequence"/>
</dbReference>
<evidence type="ECO:0000259" key="5">
    <source>
        <dbReference type="SMART" id="SM00893"/>
    </source>
</evidence>
<evidence type="ECO:0000313" key="7">
    <source>
        <dbReference type="Proteomes" id="UP000603545"/>
    </source>
</evidence>
<gene>
    <name evidence="6" type="ORF">H8E80_05330</name>
</gene>
<protein>
    <recommendedName>
        <fullName evidence="2">Electron transfer flavoprotein subunit beta</fullName>
    </recommendedName>
</protein>
<dbReference type="PANTHER" id="PTHR21294">
    <property type="entry name" value="ELECTRON TRANSFER FLAVOPROTEIN BETA-SUBUNIT"/>
    <property type="match status" value="1"/>
</dbReference>
<dbReference type="InterPro" id="IPR012255">
    <property type="entry name" value="ETF_b"/>
</dbReference>
<keyword evidence="4" id="KW-0249">Electron transport</keyword>
<dbReference type="Pfam" id="PF01012">
    <property type="entry name" value="ETF"/>
    <property type="match status" value="1"/>
</dbReference>
<organism evidence="6 7">
    <name type="scientific">Candidatus Desulfaltia bathyphila</name>
    <dbReference type="NCBI Taxonomy" id="2841697"/>
    <lineage>
        <taxon>Bacteria</taxon>
        <taxon>Pseudomonadati</taxon>
        <taxon>Thermodesulfobacteriota</taxon>
        <taxon>Desulfobacteria</taxon>
        <taxon>Desulfobacterales</taxon>
        <taxon>Desulfobacterales incertae sedis</taxon>
        <taxon>Candidatus Desulfaltia</taxon>
    </lineage>
</organism>
<comment type="similarity">
    <text evidence="1">Belongs to the ETF beta-subunit/FixA family.</text>
</comment>
<evidence type="ECO:0000256" key="3">
    <source>
        <dbReference type="ARBA" id="ARBA00022448"/>
    </source>
</evidence>
<dbReference type="Gene3D" id="3.40.50.620">
    <property type="entry name" value="HUPs"/>
    <property type="match status" value="1"/>
</dbReference>
<dbReference type="AlphaFoldDB" id="A0A8J6T806"/>
<feature type="domain" description="Electron transfer flavoprotein alpha/beta-subunit N-terminal" evidence="5">
    <location>
        <begin position="23"/>
        <end position="212"/>
    </location>
</feature>
<dbReference type="PIRSF" id="PIRSF000090">
    <property type="entry name" value="Beta-ETF"/>
    <property type="match status" value="1"/>
</dbReference>
<dbReference type="SUPFAM" id="SSF52402">
    <property type="entry name" value="Adenine nucleotide alpha hydrolases-like"/>
    <property type="match status" value="1"/>
</dbReference>
<dbReference type="GO" id="GO:0009055">
    <property type="term" value="F:electron transfer activity"/>
    <property type="evidence" value="ECO:0007669"/>
    <property type="project" value="InterPro"/>
</dbReference>
<evidence type="ECO:0000256" key="1">
    <source>
        <dbReference type="ARBA" id="ARBA00007557"/>
    </source>
</evidence>
<evidence type="ECO:0000256" key="4">
    <source>
        <dbReference type="ARBA" id="ARBA00022982"/>
    </source>
</evidence>
<name>A0A8J6T806_9BACT</name>